<evidence type="ECO:0000313" key="3">
    <source>
        <dbReference type="Proteomes" id="UP000020825"/>
    </source>
</evidence>
<sequence length="67" mass="7347">MHLGRGRHPHRRGHRRTPRRRSAIGGALAAGNVITATPGLGSVQILDQSIENDCRYQYSTADLMPKA</sequence>
<dbReference type="EMBL" id="JAOG01000003">
    <property type="protein sequence ID" value="EUA52993.1"/>
    <property type="molecule type" value="Genomic_DNA"/>
</dbReference>
<feature type="compositionally biased region" description="Basic residues" evidence="1">
    <location>
        <begin position="1"/>
        <end position="22"/>
    </location>
</feature>
<accession>X8CC15</accession>
<proteinExistence type="predicted"/>
<reference evidence="2 3" key="1">
    <citation type="submission" date="2013-12" db="EMBL/GenBank/DDBJ databases">
        <authorList>
            <person name="Zelazny A."/>
            <person name="Olivier K."/>
            <person name="Holland S."/>
            <person name="Lenaerts A."/>
            <person name="Ordway D."/>
            <person name="DeGroote M.A."/>
            <person name="Parker T."/>
            <person name="Sizemore C."/>
            <person name="Tallon L.J."/>
            <person name="Sadzewicz L.K."/>
            <person name="Sengamalay N."/>
            <person name="Fraser C.M."/>
            <person name="Hine E."/>
            <person name="Shefchek K.A."/>
            <person name="Das S.P."/>
            <person name="Tettelin H."/>
        </authorList>
    </citation>
    <scope>NUCLEOTIDE SEQUENCE [LARGE SCALE GENOMIC DNA]</scope>
    <source>
        <strain evidence="2 3">1956</strain>
    </source>
</reference>
<organism evidence="2 3">
    <name type="scientific">Mycobacterium intracellulare 1956</name>
    <dbReference type="NCBI Taxonomy" id="1299331"/>
    <lineage>
        <taxon>Bacteria</taxon>
        <taxon>Bacillati</taxon>
        <taxon>Actinomycetota</taxon>
        <taxon>Actinomycetes</taxon>
        <taxon>Mycobacteriales</taxon>
        <taxon>Mycobacteriaceae</taxon>
        <taxon>Mycobacterium</taxon>
        <taxon>Mycobacterium avium complex (MAC)</taxon>
    </lineage>
</organism>
<name>X8CC15_MYCIT</name>
<gene>
    <name evidence="2" type="ORF">I550_4625</name>
</gene>
<comment type="caution">
    <text evidence="2">The sequence shown here is derived from an EMBL/GenBank/DDBJ whole genome shotgun (WGS) entry which is preliminary data.</text>
</comment>
<protein>
    <submittedName>
        <fullName evidence="2">Uncharacterized protein</fullName>
    </submittedName>
</protein>
<feature type="region of interest" description="Disordered" evidence="1">
    <location>
        <begin position="1"/>
        <end position="23"/>
    </location>
</feature>
<evidence type="ECO:0000313" key="2">
    <source>
        <dbReference type="EMBL" id="EUA52993.1"/>
    </source>
</evidence>
<dbReference type="AlphaFoldDB" id="X8CC15"/>
<dbReference type="Proteomes" id="UP000020825">
    <property type="component" value="Unassembled WGS sequence"/>
</dbReference>
<evidence type="ECO:0000256" key="1">
    <source>
        <dbReference type="SAM" id="MobiDB-lite"/>
    </source>
</evidence>